<reference evidence="1 2" key="1">
    <citation type="journal article" date="2023" name="Mol. Ecol. Resour.">
        <title>Chromosome-level genome assembly of a triploid poplar Populus alba 'Berolinensis'.</title>
        <authorList>
            <person name="Chen S."/>
            <person name="Yu Y."/>
            <person name="Wang X."/>
            <person name="Wang S."/>
            <person name="Zhang T."/>
            <person name="Zhou Y."/>
            <person name="He R."/>
            <person name="Meng N."/>
            <person name="Wang Y."/>
            <person name="Liu W."/>
            <person name="Liu Z."/>
            <person name="Liu J."/>
            <person name="Guo Q."/>
            <person name="Huang H."/>
            <person name="Sederoff R.R."/>
            <person name="Wang G."/>
            <person name="Qu G."/>
            <person name="Chen S."/>
        </authorList>
    </citation>
    <scope>NUCLEOTIDE SEQUENCE [LARGE SCALE GENOMIC DNA]</scope>
    <source>
        <strain evidence="1">SC-2020</strain>
    </source>
</reference>
<comment type="caution">
    <text evidence="1">The sequence shown here is derived from an EMBL/GenBank/DDBJ whole genome shotgun (WGS) entry which is preliminary data.</text>
</comment>
<proteinExistence type="predicted"/>
<accession>A0AAD6WJR6</accession>
<dbReference type="AlphaFoldDB" id="A0AAD6WJR6"/>
<organism evidence="1 2">
    <name type="scientific">Populus alba x Populus x berolinensis</name>
    <dbReference type="NCBI Taxonomy" id="444605"/>
    <lineage>
        <taxon>Eukaryota</taxon>
        <taxon>Viridiplantae</taxon>
        <taxon>Streptophyta</taxon>
        <taxon>Embryophyta</taxon>
        <taxon>Tracheophyta</taxon>
        <taxon>Spermatophyta</taxon>
        <taxon>Magnoliopsida</taxon>
        <taxon>eudicotyledons</taxon>
        <taxon>Gunneridae</taxon>
        <taxon>Pentapetalae</taxon>
        <taxon>rosids</taxon>
        <taxon>fabids</taxon>
        <taxon>Malpighiales</taxon>
        <taxon>Salicaceae</taxon>
        <taxon>Saliceae</taxon>
        <taxon>Populus</taxon>
    </lineage>
</organism>
<keyword evidence="2" id="KW-1185">Reference proteome</keyword>
<sequence length="54" mass="5908">MSSLQFGSETLMAMIQCSTSCHLVPPSPWIHRLIGDKTLNGSCCKQIAKDVNKT</sequence>
<dbReference type="EMBL" id="JAQIZT010000001">
    <property type="protein sequence ID" value="KAJ7014451.1"/>
    <property type="molecule type" value="Genomic_DNA"/>
</dbReference>
<evidence type="ECO:0000313" key="1">
    <source>
        <dbReference type="EMBL" id="KAJ7014451.1"/>
    </source>
</evidence>
<dbReference type="Proteomes" id="UP001164929">
    <property type="component" value="Chromosome 1"/>
</dbReference>
<name>A0AAD6WJR6_9ROSI</name>
<gene>
    <name evidence="1" type="ORF">NC653_003924</name>
</gene>
<evidence type="ECO:0000313" key="2">
    <source>
        <dbReference type="Proteomes" id="UP001164929"/>
    </source>
</evidence>
<protein>
    <submittedName>
        <fullName evidence="1">Uncharacterized protein</fullName>
    </submittedName>
</protein>